<evidence type="ECO:0000313" key="2">
    <source>
        <dbReference type="EMBL" id="VDP46240.1"/>
    </source>
</evidence>
<keyword evidence="1" id="KW-0472">Membrane</keyword>
<dbReference type="OrthoDB" id="5824386at2759"/>
<gene>
    <name evidence="2" type="ORF">HPBE_LOCUS24615</name>
</gene>
<proteinExistence type="predicted"/>
<dbReference type="Proteomes" id="UP000050761">
    <property type="component" value="Unassembled WGS sequence"/>
</dbReference>
<keyword evidence="1" id="KW-0812">Transmembrane</keyword>
<name>A0A183GPJ6_HELPZ</name>
<dbReference type="AlphaFoldDB" id="A0A183GPJ6"/>
<accession>A0A3P8DT14</accession>
<evidence type="ECO:0000256" key="1">
    <source>
        <dbReference type="SAM" id="Phobius"/>
    </source>
</evidence>
<dbReference type="EMBL" id="UZAH01036591">
    <property type="protein sequence ID" value="VDP46240.1"/>
    <property type="molecule type" value="Genomic_DNA"/>
</dbReference>
<keyword evidence="3" id="KW-1185">Reference proteome</keyword>
<feature type="transmembrane region" description="Helical" evidence="1">
    <location>
        <begin position="90"/>
        <end position="114"/>
    </location>
</feature>
<reference evidence="2 3" key="1">
    <citation type="submission" date="2018-11" db="EMBL/GenBank/DDBJ databases">
        <authorList>
            <consortium name="Pathogen Informatics"/>
        </authorList>
    </citation>
    <scope>NUCLEOTIDE SEQUENCE [LARGE SCALE GENOMIC DNA]</scope>
</reference>
<evidence type="ECO:0000313" key="3">
    <source>
        <dbReference type="Proteomes" id="UP000050761"/>
    </source>
</evidence>
<reference evidence="4" key="2">
    <citation type="submission" date="2019-09" db="UniProtKB">
        <authorList>
            <consortium name="WormBaseParasite"/>
        </authorList>
    </citation>
    <scope>IDENTIFICATION</scope>
</reference>
<sequence>MTCAESLAAIFGLNTLTTAPLTSTLVTSAVSNIQTWSADIEYIDLLSSSLDRINFDQVDSFSAAMDRIQLVILIHVPSVVAFDWGDFHKIAVIFFSFFGPGLILGSIAVVAYFACIRSWYESFREEVRETHRSFHPWPPGSAKWQLQQYVNSSGRQPLQQLKFAPPPIIETKAPTPIPPGHLYSPMPPQAGMFIAVTTYCQAGLEPDRLAYPIGMLYATTPSALEF</sequence>
<evidence type="ECO:0000313" key="4">
    <source>
        <dbReference type="WBParaSite" id="HPBE_0002461601-mRNA-1"/>
    </source>
</evidence>
<organism evidence="3 4">
    <name type="scientific">Heligmosomoides polygyrus</name>
    <name type="common">Parasitic roundworm</name>
    <dbReference type="NCBI Taxonomy" id="6339"/>
    <lineage>
        <taxon>Eukaryota</taxon>
        <taxon>Metazoa</taxon>
        <taxon>Ecdysozoa</taxon>
        <taxon>Nematoda</taxon>
        <taxon>Chromadorea</taxon>
        <taxon>Rhabditida</taxon>
        <taxon>Rhabditina</taxon>
        <taxon>Rhabditomorpha</taxon>
        <taxon>Strongyloidea</taxon>
        <taxon>Heligmosomidae</taxon>
        <taxon>Heligmosomoides</taxon>
    </lineage>
</organism>
<keyword evidence="1" id="KW-1133">Transmembrane helix</keyword>
<protein>
    <submittedName>
        <fullName evidence="2 4">Uncharacterized protein</fullName>
    </submittedName>
</protein>
<dbReference type="WBParaSite" id="HPBE_0002461601-mRNA-1">
    <property type="protein sequence ID" value="HPBE_0002461601-mRNA-1"/>
    <property type="gene ID" value="HPBE_0002461601"/>
</dbReference>
<accession>A0A183GPJ6</accession>